<dbReference type="EMBL" id="CP053085">
    <property type="protein sequence ID" value="QJR37676.1"/>
    <property type="molecule type" value="Genomic_DNA"/>
</dbReference>
<dbReference type="RefSeq" id="WP_171227111.1">
    <property type="nucleotide sequence ID" value="NZ_CP053085.1"/>
</dbReference>
<keyword evidence="2" id="KW-1185">Reference proteome</keyword>
<evidence type="ECO:0000313" key="2">
    <source>
        <dbReference type="Proteomes" id="UP000500938"/>
    </source>
</evidence>
<reference evidence="1 2" key="1">
    <citation type="submission" date="2020-05" db="EMBL/GenBank/DDBJ databases">
        <title>Complete genome sequence of Gemmatimonas greenlandica TET16.</title>
        <authorList>
            <person name="Zeng Y."/>
        </authorList>
    </citation>
    <scope>NUCLEOTIDE SEQUENCE [LARGE SCALE GENOMIC DNA]</scope>
    <source>
        <strain evidence="1 2">TET16</strain>
    </source>
</reference>
<proteinExistence type="predicted"/>
<sequence length="150" mass="15946">MTDTPEAQAIPGEPPFKDGALSFGAFYPKNYLLAVFADGPTARTAAEHVHGQGFAADEVIVASGADVLAHERDVEAEKGLFAKLGEQLSKLYTDESADAKTLLRLAAQGAAFVLVYAPEDAQTTKAAESLRTFRPSVMRKYGTLAIAELT</sequence>
<name>A0A6M4IVX6_9BACT</name>
<dbReference type="KEGG" id="ggr:HKW67_20205"/>
<gene>
    <name evidence="1" type="ORF">HKW67_20205</name>
</gene>
<organism evidence="1 2">
    <name type="scientific">Gemmatimonas groenlandica</name>
    <dbReference type="NCBI Taxonomy" id="2732249"/>
    <lineage>
        <taxon>Bacteria</taxon>
        <taxon>Pseudomonadati</taxon>
        <taxon>Gemmatimonadota</taxon>
        <taxon>Gemmatimonadia</taxon>
        <taxon>Gemmatimonadales</taxon>
        <taxon>Gemmatimonadaceae</taxon>
        <taxon>Gemmatimonas</taxon>
    </lineage>
</organism>
<evidence type="ECO:0000313" key="1">
    <source>
        <dbReference type="EMBL" id="QJR37676.1"/>
    </source>
</evidence>
<accession>A0A6M4IVX6</accession>
<dbReference type="Proteomes" id="UP000500938">
    <property type="component" value="Chromosome"/>
</dbReference>
<protein>
    <submittedName>
        <fullName evidence="1">Uncharacterized protein</fullName>
    </submittedName>
</protein>
<dbReference type="AlphaFoldDB" id="A0A6M4IVX6"/>